<dbReference type="Ensembl" id="ENSCCRT00020026083.1">
    <property type="protein sequence ID" value="ENSCCRP00020023788.1"/>
    <property type="gene ID" value="ENSCCRG00020011010.1"/>
</dbReference>
<sequence length="81" mass="9534">WARQPFFHQDHYKCPVCTEVFKDPVSMPCGHSYCKHCIEIYWSKPTQAGAYACPQCRKRFRDRPVLNVNVAFPSQMIKQIN</sequence>
<organism evidence="6 7">
    <name type="scientific">Cyprinus carpio</name>
    <name type="common">Common carp</name>
    <dbReference type="NCBI Taxonomy" id="7962"/>
    <lineage>
        <taxon>Eukaryota</taxon>
        <taxon>Metazoa</taxon>
        <taxon>Chordata</taxon>
        <taxon>Craniata</taxon>
        <taxon>Vertebrata</taxon>
        <taxon>Euteleostomi</taxon>
        <taxon>Actinopterygii</taxon>
        <taxon>Neopterygii</taxon>
        <taxon>Teleostei</taxon>
        <taxon>Ostariophysi</taxon>
        <taxon>Cypriniformes</taxon>
        <taxon>Cyprinidae</taxon>
        <taxon>Cyprininae</taxon>
        <taxon>Cyprinus</taxon>
    </lineage>
</organism>
<evidence type="ECO:0000259" key="5">
    <source>
        <dbReference type="PROSITE" id="PS50089"/>
    </source>
</evidence>
<dbReference type="PANTHER" id="PTHR25465">
    <property type="entry name" value="B-BOX DOMAIN CONTAINING"/>
    <property type="match status" value="1"/>
</dbReference>
<evidence type="ECO:0000256" key="1">
    <source>
        <dbReference type="ARBA" id="ARBA00022723"/>
    </source>
</evidence>
<evidence type="ECO:0000256" key="3">
    <source>
        <dbReference type="ARBA" id="ARBA00022833"/>
    </source>
</evidence>
<keyword evidence="3" id="KW-0862">Zinc</keyword>
<accession>A0A8C2DBZ6</accession>
<evidence type="ECO:0000256" key="4">
    <source>
        <dbReference type="PROSITE-ProRule" id="PRU00175"/>
    </source>
</evidence>
<keyword evidence="2 4" id="KW-0863">Zinc-finger</keyword>
<dbReference type="Gene3D" id="3.30.40.10">
    <property type="entry name" value="Zinc/RING finger domain, C3HC4 (zinc finger)"/>
    <property type="match status" value="1"/>
</dbReference>
<evidence type="ECO:0000256" key="2">
    <source>
        <dbReference type="ARBA" id="ARBA00022771"/>
    </source>
</evidence>
<dbReference type="Pfam" id="PF15227">
    <property type="entry name" value="zf-C3HC4_4"/>
    <property type="match status" value="1"/>
</dbReference>
<proteinExistence type="predicted"/>
<dbReference type="PANTHER" id="PTHR25465:SF5">
    <property type="entry name" value="E3 UBIQUITIN_ISG15 LIGASE TRIM25-RELATED"/>
    <property type="match status" value="1"/>
</dbReference>
<reference evidence="6" key="1">
    <citation type="submission" date="2025-08" db="UniProtKB">
        <authorList>
            <consortium name="Ensembl"/>
        </authorList>
    </citation>
    <scope>IDENTIFICATION</scope>
</reference>
<protein>
    <recommendedName>
        <fullName evidence="5">RING-type domain-containing protein</fullName>
    </recommendedName>
</protein>
<dbReference type="AlphaFoldDB" id="A0A8C2DBZ6"/>
<evidence type="ECO:0000313" key="7">
    <source>
        <dbReference type="Proteomes" id="UP000694701"/>
    </source>
</evidence>
<dbReference type="Proteomes" id="UP000694701">
    <property type="component" value="Unplaced"/>
</dbReference>
<dbReference type="SUPFAM" id="SSF57850">
    <property type="entry name" value="RING/U-box"/>
    <property type="match status" value="1"/>
</dbReference>
<keyword evidence="1" id="KW-0479">Metal-binding</keyword>
<dbReference type="InterPro" id="IPR017907">
    <property type="entry name" value="Znf_RING_CS"/>
</dbReference>
<dbReference type="PROSITE" id="PS50089">
    <property type="entry name" value="ZF_RING_2"/>
    <property type="match status" value="1"/>
</dbReference>
<dbReference type="GO" id="GO:0008270">
    <property type="term" value="F:zinc ion binding"/>
    <property type="evidence" value="ECO:0007669"/>
    <property type="project" value="UniProtKB-KW"/>
</dbReference>
<dbReference type="InterPro" id="IPR013083">
    <property type="entry name" value="Znf_RING/FYVE/PHD"/>
</dbReference>
<dbReference type="PROSITE" id="PS00518">
    <property type="entry name" value="ZF_RING_1"/>
    <property type="match status" value="1"/>
</dbReference>
<name>A0A8C2DBZ6_CYPCA</name>
<evidence type="ECO:0000313" key="6">
    <source>
        <dbReference type="Ensembl" id="ENSCCRP00020023788.1"/>
    </source>
</evidence>
<dbReference type="SMART" id="SM00184">
    <property type="entry name" value="RING"/>
    <property type="match status" value="1"/>
</dbReference>
<dbReference type="InterPro" id="IPR001841">
    <property type="entry name" value="Znf_RING"/>
</dbReference>
<dbReference type="InterPro" id="IPR051051">
    <property type="entry name" value="E3_ubiq-ligase_TRIM/RNF"/>
</dbReference>
<feature type="domain" description="RING-type" evidence="5">
    <location>
        <begin position="14"/>
        <end position="57"/>
    </location>
</feature>